<accession>A0AAE1L063</accession>
<proteinExistence type="predicted"/>
<reference evidence="2" key="1">
    <citation type="submission" date="2023-10" db="EMBL/GenBank/DDBJ databases">
        <title>Genome assemblies of two species of porcelain crab, Petrolisthes cinctipes and Petrolisthes manimaculis (Anomura: Porcellanidae).</title>
        <authorList>
            <person name="Angst P."/>
        </authorList>
    </citation>
    <scope>NUCLEOTIDE SEQUENCE</scope>
    <source>
        <strain evidence="2">PB745_01</strain>
        <tissue evidence="2">Gill</tissue>
    </source>
</reference>
<organism evidence="2 3">
    <name type="scientific">Petrolisthes cinctipes</name>
    <name type="common">Flat porcelain crab</name>
    <dbReference type="NCBI Taxonomy" id="88211"/>
    <lineage>
        <taxon>Eukaryota</taxon>
        <taxon>Metazoa</taxon>
        <taxon>Ecdysozoa</taxon>
        <taxon>Arthropoda</taxon>
        <taxon>Crustacea</taxon>
        <taxon>Multicrustacea</taxon>
        <taxon>Malacostraca</taxon>
        <taxon>Eumalacostraca</taxon>
        <taxon>Eucarida</taxon>
        <taxon>Decapoda</taxon>
        <taxon>Pleocyemata</taxon>
        <taxon>Anomura</taxon>
        <taxon>Galatheoidea</taxon>
        <taxon>Porcellanidae</taxon>
        <taxon>Petrolisthes</taxon>
    </lineage>
</organism>
<feature type="compositionally biased region" description="Basic and acidic residues" evidence="1">
    <location>
        <begin position="61"/>
        <end position="73"/>
    </location>
</feature>
<evidence type="ECO:0000313" key="3">
    <source>
        <dbReference type="Proteomes" id="UP001286313"/>
    </source>
</evidence>
<sequence length="111" mass="12470">MESRLIVSGGEAWKYDGVYSIVDIVVPGGMSHANRPCGEQDGEVCILRWRKEGMRINGGSLERKKQEGKKSVNEDGSNEQGKEVEEEESSVSEGDKEKQQKKVKTVEVEWR</sequence>
<keyword evidence="3" id="KW-1185">Reference proteome</keyword>
<protein>
    <submittedName>
        <fullName evidence="2">Uncharacterized protein</fullName>
    </submittedName>
</protein>
<comment type="caution">
    <text evidence="2">The sequence shown here is derived from an EMBL/GenBank/DDBJ whole genome shotgun (WGS) entry which is preliminary data.</text>
</comment>
<dbReference type="EMBL" id="JAWQEG010000311">
    <property type="protein sequence ID" value="KAK3891726.1"/>
    <property type="molecule type" value="Genomic_DNA"/>
</dbReference>
<gene>
    <name evidence="2" type="ORF">Pcinc_004392</name>
</gene>
<dbReference type="Proteomes" id="UP001286313">
    <property type="component" value="Unassembled WGS sequence"/>
</dbReference>
<feature type="region of interest" description="Disordered" evidence="1">
    <location>
        <begin position="57"/>
        <end position="111"/>
    </location>
</feature>
<evidence type="ECO:0000256" key="1">
    <source>
        <dbReference type="SAM" id="MobiDB-lite"/>
    </source>
</evidence>
<name>A0AAE1L063_PETCI</name>
<dbReference type="AlphaFoldDB" id="A0AAE1L063"/>
<evidence type="ECO:0000313" key="2">
    <source>
        <dbReference type="EMBL" id="KAK3891726.1"/>
    </source>
</evidence>
<feature type="compositionally biased region" description="Basic and acidic residues" evidence="1">
    <location>
        <begin position="93"/>
        <end position="111"/>
    </location>
</feature>